<dbReference type="GO" id="GO:0016740">
    <property type="term" value="F:transferase activity"/>
    <property type="evidence" value="ECO:0007669"/>
    <property type="project" value="UniProtKB-KW"/>
</dbReference>
<dbReference type="PROSITE" id="PS51273">
    <property type="entry name" value="GATASE_TYPE_1"/>
    <property type="match status" value="1"/>
</dbReference>
<reference evidence="2 3" key="1">
    <citation type="submission" date="2020-01" db="EMBL/GenBank/DDBJ databases">
        <authorList>
            <person name="Deng T."/>
        </authorList>
    </citation>
    <scope>NUCLEOTIDE SEQUENCE [LARGE SCALE GENOMIC DNA]</scope>
    <source>
        <strain evidence="2 3">5221</strain>
    </source>
</reference>
<evidence type="ECO:0000313" key="3">
    <source>
        <dbReference type="Proteomes" id="UP000469215"/>
    </source>
</evidence>
<keyword evidence="2" id="KW-0315">Glutamine amidotransferase</keyword>
<keyword evidence="2" id="KW-0808">Transferase</keyword>
<dbReference type="PANTHER" id="PTHR42695:SF5">
    <property type="entry name" value="GLUTAMINE AMIDOTRANSFERASE YLR126C-RELATED"/>
    <property type="match status" value="1"/>
</dbReference>
<sequence>MSRVLIIVNDIESGPGRLTRWLVEEDLEFDLRIGSHGALPTPEALADYAGLIMLGGGLMPDETDRAPWLREEAALVRTALDSGLPQLGICLGGQLIAHVGGGRVAAQTGAPEKGSTPIELSAAAREDRVFAQVTPSTAFIESHVDRILEIPPEAVLLASSTLCANQAFRLGEAAWGLQFHPESGPDNVRRWDPAGLAKLGFDKDELIAAADAAQPQTERDARALLAGFAGVIRGR</sequence>
<comment type="caution">
    <text evidence="2">The sequence shown here is derived from an EMBL/GenBank/DDBJ whole genome shotgun (WGS) entry which is preliminary data.</text>
</comment>
<dbReference type="InterPro" id="IPR017926">
    <property type="entry name" value="GATASE"/>
</dbReference>
<evidence type="ECO:0000313" key="2">
    <source>
        <dbReference type="EMBL" id="MYM18735.1"/>
    </source>
</evidence>
<dbReference type="Proteomes" id="UP000469215">
    <property type="component" value="Unassembled WGS sequence"/>
</dbReference>
<name>A0A6N9H467_9MICO</name>
<organism evidence="2 3">
    <name type="scientific">Brevibacterium rongguiense</name>
    <dbReference type="NCBI Taxonomy" id="2695267"/>
    <lineage>
        <taxon>Bacteria</taxon>
        <taxon>Bacillati</taxon>
        <taxon>Actinomycetota</taxon>
        <taxon>Actinomycetes</taxon>
        <taxon>Micrococcales</taxon>
        <taxon>Brevibacteriaceae</taxon>
        <taxon>Brevibacterium</taxon>
    </lineage>
</organism>
<dbReference type="PANTHER" id="PTHR42695">
    <property type="entry name" value="GLUTAMINE AMIDOTRANSFERASE YLR126C-RELATED"/>
    <property type="match status" value="1"/>
</dbReference>
<dbReference type="InterPro" id="IPR029062">
    <property type="entry name" value="Class_I_gatase-like"/>
</dbReference>
<dbReference type="CDD" id="cd01741">
    <property type="entry name" value="GATase1_1"/>
    <property type="match status" value="1"/>
</dbReference>
<dbReference type="Gene3D" id="3.40.50.880">
    <property type="match status" value="1"/>
</dbReference>
<dbReference type="Pfam" id="PF00117">
    <property type="entry name" value="GATase"/>
    <property type="match status" value="1"/>
</dbReference>
<proteinExistence type="predicted"/>
<dbReference type="InterPro" id="IPR044992">
    <property type="entry name" value="ChyE-like"/>
</dbReference>
<dbReference type="SUPFAM" id="SSF52317">
    <property type="entry name" value="Class I glutamine amidotransferase-like"/>
    <property type="match status" value="1"/>
</dbReference>
<gene>
    <name evidence="2" type="ORF">GSY69_01765</name>
</gene>
<keyword evidence="3" id="KW-1185">Reference proteome</keyword>
<accession>A0A6N9H467</accession>
<dbReference type="RefSeq" id="WP_160952173.1">
    <property type="nucleotide sequence ID" value="NZ_WWEQ01000004.1"/>
</dbReference>
<protein>
    <submittedName>
        <fullName evidence="2">Type 1 glutamine amidotransferase</fullName>
    </submittedName>
</protein>
<feature type="domain" description="Glutamine amidotransferase" evidence="1">
    <location>
        <begin position="45"/>
        <end position="185"/>
    </location>
</feature>
<dbReference type="AlphaFoldDB" id="A0A6N9H467"/>
<evidence type="ECO:0000259" key="1">
    <source>
        <dbReference type="Pfam" id="PF00117"/>
    </source>
</evidence>
<dbReference type="GO" id="GO:0005829">
    <property type="term" value="C:cytosol"/>
    <property type="evidence" value="ECO:0007669"/>
    <property type="project" value="TreeGrafter"/>
</dbReference>
<dbReference type="EMBL" id="WWEQ01000004">
    <property type="protein sequence ID" value="MYM18735.1"/>
    <property type="molecule type" value="Genomic_DNA"/>
</dbReference>